<accession>A0ACC3A993</accession>
<sequence length="597" mass="67047">MASTTEEKLAARFLDLKFVKLRAASEHPQFSCPGFLQTKTVLPKGHVKSPGRKAFPTDVVFERDVAIPMRDGIKIYTDIFRPTDSETNKVPALIPWSPYGKTGSGVYQYDTMGPFRCGLSPDQTSGYEKFEAPDPAEWCGRGYAIINVDARGAGMSEGNISWFGIQEAEDIYDTIDWLTTQPWCDGSVAMIGNSWLAVAQINFASRLTHPALKALAPMEGFNDLYRDIIARGGKPHHAPFNNLLLSGFAGPGSTENVPGMLTNRPLFDDYWQSKYIDTANIDVPLYLTASYSSGLHIAGSFNTFRTAKTKQKWLRVHPYQEWYDLYRPDITDELQRFYDRFCKGIDNGWERETPPVRLSLLGFDGSSAPTIKERPENEYPLARQQLVTYYLDASKYLLLNKPPQVTSTASHEAHSLTASTDFTLTFDEYTEVAGYSKVILWMSCAEKDDMDVVVNIRKVDSSGKLLEHLNYPCPVAIQDVPNTNVVKTLGPEGHLRVSHVVSRDETRTKNNGQEVFYAHDCREPIQPGTATRFEITLWPMGMVFEKGEGLMLRISGHEMIHPEVDFLKLKEPDDENEGEHVVYTGGSYDSCLILPVI</sequence>
<organism evidence="1 2">
    <name type="scientific">Neophaeococcomyces mojaviensis</name>
    <dbReference type="NCBI Taxonomy" id="3383035"/>
    <lineage>
        <taxon>Eukaryota</taxon>
        <taxon>Fungi</taxon>
        <taxon>Dikarya</taxon>
        <taxon>Ascomycota</taxon>
        <taxon>Pezizomycotina</taxon>
        <taxon>Eurotiomycetes</taxon>
        <taxon>Chaetothyriomycetidae</taxon>
        <taxon>Chaetothyriales</taxon>
        <taxon>Chaetothyriales incertae sedis</taxon>
        <taxon>Neophaeococcomyces</taxon>
    </lineage>
</organism>
<dbReference type="EMBL" id="JAPDRQ010000061">
    <property type="protein sequence ID" value="KAJ9657637.1"/>
    <property type="molecule type" value="Genomic_DNA"/>
</dbReference>
<evidence type="ECO:0000313" key="2">
    <source>
        <dbReference type="Proteomes" id="UP001172386"/>
    </source>
</evidence>
<dbReference type="Proteomes" id="UP001172386">
    <property type="component" value="Unassembled WGS sequence"/>
</dbReference>
<keyword evidence="2" id="KW-1185">Reference proteome</keyword>
<name>A0ACC3A993_9EURO</name>
<proteinExistence type="predicted"/>
<gene>
    <name evidence="1" type="ORF">H2198_004165</name>
</gene>
<comment type="caution">
    <text evidence="1">The sequence shown here is derived from an EMBL/GenBank/DDBJ whole genome shotgun (WGS) entry which is preliminary data.</text>
</comment>
<protein>
    <submittedName>
        <fullName evidence="1">Uncharacterized protein</fullName>
    </submittedName>
</protein>
<reference evidence="1" key="1">
    <citation type="submission" date="2022-10" db="EMBL/GenBank/DDBJ databases">
        <title>Culturing micro-colonial fungi from biological soil crusts in the Mojave desert and describing Neophaeococcomyces mojavensis, and introducing the new genera and species Taxawa tesnikishii.</title>
        <authorList>
            <person name="Kurbessoian T."/>
            <person name="Stajich J.E."/>
        </authorList>
    </citation>
    <scope>NUCLEOTIDE SEQUENCE</scope>
    <source>
        <strain evidence="1">JES_112</strain>
    </source>
</reference>
<evidence type="ECO:0000313" key="1">
    <source>
        <dbReference type="EMBL" id="KAJ9657637.1"/>
    </source>
</evidence>